<evidence type="ECO:0000256" key="3">
    <source>
        <dbReference type="ARBA" id="ARBA00022452"/>
    </source>
</evidence>
<comment type="caution">
    <text evidence="15">The sequence shown here is derived from an EMBL/GenBank/DDBJ whole genome shotgun (WGS) entry which is preliminary data.</text>
</comment>
<evidence type="ECO:0000259" key="14">
    <source>
        <dbReference type="Pfam" id="PF07715"/>
    </source>
</evidence>
<dbReference type="SUPFAM" id="SSF49464">
    <property type="entry name" value="Carboxypeptidase regulatory domain-like"/>
    <property type="match status" value="1"/>
</dbReference>
<keyword evidence="16" id="KW-1185">Reference proteome</keyword>
<evidence type="ECO:0000256" key="9">
    <source>
        <dbReference type="ARBA" id="ARBA00023237"/>
    </source>
</evidence>
<name>A0A2N3HJN8_9FLAO</name>
<reference evidence="15 16" key="1">
    <citation type="submission" date="2017-12" db="EMBL/GenBank/DDBJ databases">
        <title>Confluentibacter flavum sp. nov., isolated from the saline lake.</title>
        <authorList>
            <person name="Yu L."/>
        </authorList>
    </citation>
    <scope>NUCLEOTIDE SEQUENCE [LARGE SCALE GENOMIC DNA]</scope>
    <source>
        <strain evidence="15 16">3B</strain>
    </source>
</reference>
<dbReference type="InterPro" id="IPR012910">
    <property type="entry name" value="Plug_dom"/>
</dbReference>
<comment type="subcellular location">
    <subcellularLocation>
        <location evidence="1 10">Cell outer membrane</location>
        <topology evidence="1 10">Multi-pass membrane protein</topology>
    </subcellularLocation>
</comment>
<dbReference type="InterPro" id="IPR039426">
    <property type="entry name" value="TonB-dep_rcpt-like"/>
</dbReference>
<dbReference type="InterPro" id="IPR008969">
    <property type="entry name" value="CarboxyPept-like_regulatory"/>
</dbReference>
<organism evidence="15 16">
    <name type="scientific">Confluentibacter flavum</name>
    <dbReference type="NCBI Taxonomy" id="1909700"/>
    <lineage>
        <taxon>Bacteria</taxon>
        <taxon>Pseudomonadati</taxon>
        <taxon>Bacteroidota</taxon>
        <taxon>Flavobacteriia</taxon>
        <taxon>Flavobacteriales</taxon>
        <taxon>Flavobacteriaceae</taxon>
        <taxon>Confluentibacter</taxon>
    </lineage>
</organism>
<gene>
    <name evidence="15" type="ORF">CSW08_09285</name>
</gene>
<dbReference type="OrthoDB" id="9782587at2"/>
<evidence type="ECO:0000256" key="7">
    <source>
        <dbReference type="ARBA" id="ARBA00023136"/>
    </source>
</evidence>
<feature type="chain" id="PRO_5014943527" evidence="12">
    <location>
        <begin position="22"/>
        <end position="763"/>
    </location>
</feature>
<dbReference type="SUPFAM" id="SSF56935">
    <property type="entry name" value="Porins"/>
    <property type="match status" value="1"/>
</dbReference>
<protein>
    <submittedName>
        <fullName evidence="15">TonB-dependent receptor</fullName>
    </submittedName>
</protein>
<keyword evidence="6 11" id="KW-0798">TonB box</keyword>
<evidence type="ECO:0000256" key="8">
    <source>
        <dbReference type="ARBA" id="ARBA00023170"/>
    </source>
</evidence>
<dbReference type="PROSITE" id="PS52016">
    <property type="entry name" value="TONB_DEPENDENT_REC_3"/>
    <property type="match status" value="1"/>
</dbReference>
<evidence type="ECO:0000256" key="2">
    <source>
        <dbReference type="ARBA" id="ARBA00022448"/>
    </source>
</evidence>
<dbReference type="InterPro" id="IPR000531">
    <property type="entry name" value="Beta-barrel_TonB"/>
</dbReference>
<comment type="similarity">
    <text evidence="10 11">Belongs to the TonB-dependent receptor family.</text>
</comment>
<dbReference type="GO" id="GO:0009279">
    <property type="term" value="C:cell outer membrane"/>
    <property type="evidence" value="ECO:0007669"/>
    <property type="project" value="UniProtKB-SubCell"/>
</dbReference>
<sequence>MKFVFKTILVCIILPINTIIAQETFTGKVIDIENGTALTDVSISSVTDNQSYVSNAQGEFEVPQSGNYMFKKSGYNPVEINLNEGYQIIQLSINPSELNEVVINANQLPKRLKTATSTVNVISATDIERANSTNIAPTLSRIPGVLMQTGALNTNRITIRGVGSRNLYGTAKIRAYFKDIPLTNGSGETNIEDFELTSIARMEIDKGASSIYGAGLGGTIHLTPQNAYLNQTNANGEFSFGSFGLFKEVLNVNHGTSKNSFRAIYSNTQSDGYRDNGEYDRQTFTLTTNHFLSEKDELTFLMSYVDLFAYIPSSISQNAYINNPSSAAFTWKQAKGYEDSQRGIFGLSWNHEYNDHLKQSTSVFTSFSNGYEPRPFDILEDDVFALGIRSRLIGNTTLFDKNLDWTIGGEVFRDNYKYGTYENRYQDFPEGTGSVQGDRLIDFKEDRSYFNVFIETNYSLTEKTTLSLGLNYNQTSYDLDDRFMVSDEDPDQSGSYEFNGILSPKLGISHLVSDNIAVYSDISHGFSPITLGETLMPDGQINQDLKPETGWNFEVGTRGTVIKNKLFFNLALYRLDIKNLLVSRRTALDQYIGINAGRTQHDGLELALNYNIFNKESFTLGSFVSYSLNDYTFKEFVDDTNDFSGNDLTGVPSDVFNAGIDFNSKIGFYGNINFQYVGSIPMTDSNSLYSDNYKLTNLKVGYRLDITQKLKTNIFYGLDNIFDEKYASQVLINAPSFGSTPARYYYPGNPVNYYAGINVNYNF</sequence>
<evidence type="ECO:0000313" key="15">
    <source>
        <dbReference type="EMBL" id="PKQ45200.1"/>
    </source>
</evidence>
<keyword evidence="9 10" id="KW-0998">Cell outer membrane</keyword>
<evidence type="ECO:0000313" key="16">
    <source>
        <dbReference type="Proteomes" id="UP000233435"/>
    </source>
</evidence>
<dbReference type="PANTHER" id="PTHR30069:SF29">
    <property type="entry name" value="HEMOGLOBIN AND HEMOGLOBIN-HAPTOGLOBIN-BINDING PROTEIN 1-RELATED"/>
    <property type="match status" value="1"/>
</dbReference>
<keyword evidence="7 10" id="KW-0472">Membrane</keyword>
<dbReference type="Pfam" id="PF07715">
    <property type="entry name" value="Plug"/>
    <property type="match status" value="1"/>
</dbReference>
<feature type="signal peptide" evidence="12">
    <location>
        <begin position="1"/>
        <end position="21"/>
    </location>
</feature>
<evidence type="ECO:0000256" key="6">
    <source>
        <dbReference type="ARBA" id="ARBA00023077"/>
    </source>
</evidence>
<keyword evidence="5 12" id="KW-0732">Signal</keyword>
<evidence type="ECO:0000256" key="10">
    <source>
        <dbReference type="PROSITE-ProRule" id="PRU01360"/>
    </source>
</evidence>
<evidence type="ECO:0000256" key="12">
    <source>
        <dbReference type="SAM" id="SignalP"/>
    </source>
</evidence>
<feature type="domain" description="TonB-dependent receptor plug" evidence="14">
    <location>
        <begin position="112"/>
        <end position="218"/>
    </location>
</feature>
<dbReference type="Proteomes" id="UP000233435">
    <property type="component" value="Unassembled WGS sequence"/>
</dbReference>
<evidence type="ECO:0000259" key="13">
    <source>
        <dbReference type="Pfam" id="PF00593"/>
    </source>
</evidence>
<dbReference type="InterPro" id="IPR036942">
    <property type="entry name" value="Beta-barrel_TonB_sf"/>
</dbReference>
<dbReference type="InterPro" id="IPR037066">
    <property type="entry name" value="Plug_dom_sf"/>
</dbReference>
<dbReference type="Pfam" id="PF00593">
    <property type="entry name" value="TonB_dep_Rec_b-barrel"/>
    <property type="match status" value="1"/>
</dbReference>
<evidence type="ECO:0000256" key="1">
    <source>
        <dbReference type="ARBA" id="ARBA00004571"/>
    </source>
</evidence>
<keyword evidence="2 10" id="KW-0813">Transport</keyword>
<dbReference type="GO" id="GO:0015344">
    <property type="term" value="F:siderophore uptake transmembrane transporter activity"/>
    <property type="evidence" value="ECO:0007669"/>
    <property type="project" value="TreeGrafter"/>
</dbReference>
<dbReference type="Gene3D" id="2.170.130.10">
    <property type="entry name" value="TonB-dependent receptor, plug domain"/>
    <property type="match status" value="1"/>
</dbReference>
<feature type="domain" description="TonB-dependent receptor-like beta-barrel" evidence="13">
    <location>
        <begin position="292"/>
        <end position="720"/>
    </location>
</feature>
<evidence type="ECO:0000256" key="4">
    <source>
        <dbReference type="ARBA" id="ARBA00022692"/>
    </source>
</evidence>
<evidence type="ECO:0000256" key="5">
    <source>
        <dbReference type="ARBA" id="ARBA00022729"/>
    </source>
</evidence>
<evidence type="ECO:0000256" key="11">
    <source>
        <dbReference type="RuleBase" id="RU003357"/>
    </source>
</evidence>
<dbReference type="RefSeq" id="WP_106659615.1">
    <property type="nucleotide sequence ID" value="NZ_PJEO01000031.1"/>
</dbReference>
<accession>A0A2N3HJN8</accession>
<dbReference type="AlphaFoldDB" id="A0A2N3HJN8"/>
<keyword evidence="4 10" id="KW-0812">Transmembrane</keyword>
<keyword evidence="8 15" id="KW-0675">Receptor</keyword>
<dbReference type="PANTHER" id="PTHR30069">
    <property type="entry name" value="TONB-DEPENDENT OUTER MEMBRANE RECEPTOR"/>
    <property type="match status" value="1"/>
</dbReference>
<dbReference type="Gene3D" id="2.40.170.20">
    <property type="entry name" value="TonB-dependent receptor, beta-barrel domain"/>
    <property type="match status" value="1"/>
</dbReference>
<proteinExistence type="inferred from homology"/>
<keyword evidence="3 10" id="KW-1134">Transmembrane beta strand</keyword>
<dbReference type="GO" id="GO:0044718">
    <property type="term" value="P:siderophore transmembrane transport"/>
    <property type="evidence" value="ECO:0007669"/>
    <property type="project" value="TreeGrafter"/>
</dbReference>
<dbReference type="EMBL" id="PJEO01000031">
    <property type="protein sequence ID" value="PKQ45200.1"/>
    <property type="molecule type" value="Genomic_DNA"/>
</dbReference>